<organism evidence="1">
    <name type="scientific">Aphanomyces astaci</name>
    <name type="common">Crayfish plague agent</name>
    <dbReference type="NCBI Taxonomy" id="112090"/>
    <lineage>
        <taxon>Eukaryota</taxon>
        <taxon>Sar</taxon>
        <taxon>Stramenopiles</taxon>
        <taxon>Oomycota</taxon>
        <taxon>Saprolegniomycetes</taxon>
        <taxon>Saprolegniales</taxon>
        <taxon>Verrucalvaceae</taxon>
        <taxon>Aphanomyces</taxon>
    </lineage>
</organism>
<evidence type="ECO:0000313" key="1">
    <source>
        <dbReference type="EMBL" id="ETV78714.1"/>
    </source>
</evidence>
<dbReference type="AlphaFoldDB" id="W4GI55"/>
<sequence length="185" mass="20662">MNSSALSLKGSSELSLLVFNGKKDTFRVWSRKFMNYLEGLTIELTGLWIGESDKRPQPVTKFEDWLVSVPALHQSEIDATEKYKHYLDWYRKRQDQKVRSLLVEPRAPKNNVPCGAIRAEVPLPRQAEVPLPASTSPAEESLADYLGLGLDDDFEASSPYYTPAQERMEAVAGMIGLSTVDAAIT</sequence>
<dbReference type="GeneID" id="20809556"/>
<dbReference type="EMBL" id="KI913129">
    <property type="protein sequence ID" value="ETV78714.1"/>
    <property type="molecule type" value="Genomic_DNA"/>
</dbReference>
<reference evidence="1" key="1">
    <citation type="submission" date="2013-12" db="EMBL/GenBank/DDBJ databases">
        <title>The Genome Sequence of Aphanomyces astaci APO3.</title>
        <authorList>
            <consortium name="The Broad Institute Genomics Platform"/>
            <person name="Russ C."/>
            <person name="Tyler B."/>
            <person name="van West P."/>
            <person name="Dieguez-Uribeondo J."/>
            <person name="Young S.K."/>
            <person name="Zeng Q."/>
            <person name="Gargeya S."/>
            <person name="Fitzgerald M."/>
            <person name="Abouelleil A."/>
            <person name="Alvarado L."/>
            <person name="Chapman S.B."/>
            <person name="Gainer-Dewar J."/>
            <person name="Goldberg J."/>
            <person name="Griggs A."/>
            <person name="Gujja S."/>
            <person name="Hansen M."/>
            <person name="Howarth C."/>
            <person name="Imamovic A."/>
            <person name="Ireland A."/>
            <person name="Larimer J."/>
            <person name="McCowan C."/>
            <person name="Murphy C."/>
            <person name="Pearson M."/>
            <person name="Poon T.W."/>
            <person name="Priest M."/>
            <person name="Roberts A."/>
            <person name="Saif S."/>
            <person name="Shea T."/>
            <person name="Sykes S."/>
            <person name="Wortman J."/>
            <person name="Nusbaum C."/>
            <person name="Birren B."/>
        </authorList>
    </citation>
    <scope>NUCLEOTIDE SEQUENCE [LARGE SCALE GENOMIC DNA]</scope>
    <source>
        <strain evidence="1">APO3</strain>
    </source>
</reference>
<gene>
    <name evidence="1" type="ORF">H257_07560</name>
</gene>
<proteinExistence type="predicted"/>
<dbReference type="VEuPathDB" id="FungiDB:H257_07560"/>
<accession>W4GI55</accession>
<name>W4GI55_APHAT</name>
<protein>
    <submittedName>
        <fullName evidence="1">Uncharacterized protein</fullName>
    </submittedName>
</protein>
<dbReference type="RefSeq" id="XP_009831433.1">
    <property type="nucleotide sequence ID" value="XM_009833131.1"/>
</dbReference>